<feature type="domain" description="CFEM" evidence="15">
    <location>
        <begin position="1"/>
        <end position="111"/>
    </location>
</feature>
<evidence type="ECO:0000313" key="17">
    <source>
        <dbReference type="Proteomes" id="UP000559256"/>
    </source>
</evidence>
<evidence type="ECO:0000256" key="10">
    <source>
        <dbReference type="ARBA" id="ARBA00023136"/>
    </source>
</evidence>
<dbReference type="OrthoDB" id="3065412at2759"/>
<organism evidence="16 17">
    <name type="scientific">Tetrapyrgos nigripes</name>
    <dbReference type="NCBI Taxonomy" id="182062"/>
    <lineage>
        <taxon>Eukaryota</taxon>
        <taxon>Fungi</taxon>
        <taxon>Dikarya</taxon>
        <taxon>Basidiomycota</taxon>
        <taxon>Agaricomycotina</taxon>
        <taxon>Agaricomycetes</taxon>
        <taxon>Agaricomycetidae</taxon>
        <taxon>Agaricales</taxon>
        <taxon>Marasmiineae</taxon>
        <taxon>Marasmiaceae</taxon>
        <taxon>Tetrapyrgos</taxon>
    </lineage>
</organism>
<keyword evidence="5" id="KW-0964">Secreted</keyword>
<keyword evidence="8 14" id="KW-0732">Signal</keyword>
<comment type="caution">
    <text evidence="16">The sequence shown here is derived from an EMBL/GenBank/DDBJ whole genome shotgun (WGS) entry which is preliminary data.</text>
</comment>
<dbReference type="EMBL" id="JAACJM010000176">
    <property type="protein sequence ID" value="KAF5340447.1"/>
    <property type="molecule type" value="Genomic_DNA"/>
</dbReference>
<dbReference type="PANTHER" id="PTHR37928">
    <property type="entry name" value="CFEM DOMAIN PROTEIN (AFU_ORTHOLOGUE AFUA_6G14090)"/>
    <property type="match status" value="1"/>
</dbReference>
<evidence type="ECO:0000256" key="6">
    <source>
        <dbReference type="ARBA" id="ARBA00022617"/>
    </source>
</evidence>
<evidence type="ECO:0000313" key="16">
    <source>
        <dbReference type="EMBL" id="KAF5340447.1"/>
    </source>
</evidence>
<evidence type="ECO:0000256" key="7">
    <source>
        <dbReference type="ARBA" id="ARBA00022723"/>
    </source>
</evidence>
<evidence type="ECO:0000256" key="8">
    <source>
        <dbReference type="ARBA" id="ARBA00022729"/>
    </source>
</evidence>
<evidence type="ECO:0000256" key="3">
    <source>
        <dbReference type="ARBA" id="ARBA00010031"/>
    </source>
</evidence>
<dbReference type="Pfam" id="PF05730">
    <property type="entry name" value="CFEM"/>
    <property type="match status" value="2"/>
</dbReference>
<accession>A0A8H5CH20</accession>
<dbReference type="PANTHER" id="PTHR37928:SF2">
    <property type="entry name" value="GPI ANCHORED CFEM DOMAIN PROTEIN (AFU_ORTHOLOGUE AFUA_6G10580)"/>
    <property type="match status" value="1"/>
</dbReference>
<dbReference type="InterPro" id="IPR051735">
    <property type="entry name" value="CFEM_domain"/>
</dbReference>
<dbReference type="InterPro" id="IPR008427">
    <property type="entry name" value="Extracellular_membr_CFEM_dom"/>
</dbReference>
<keyword evidence="7" id="KW-0479">Metal-binding</keyword>
<protein>
    <recommendedName>
        <fullName evidence="15">CFEM domain-containing protein</fullName>
    </recommendedName>
</protein>
<dbReference type="AlphaFoldDB" id="A0A8H5CH20"/>
<reference evidence="16 17" key="1">
    <citation type="journal article" date="2020" name="ISME J.">
        <title>Uncovering the hidden diversity of litter-decomposition mechanisms in mushroom-forming fungi.</title>
        <authorList>
            <person name="Floudas D."/>
            <person name="Bentzer J."/>
            <person name="Ahren D."/>
            <person name="Johansson T."/>
            <person name="Persson P."/>
            <person name="Tunlid A."/>
        </authorList>
    </citation>
    <scope>NUCLEOTIDE SEQUENCE [LARGE SCALE GENOMIC DNA]</scope>
    <source>
        <strain evidence="16 17">CBS 291.85</strain>
    </source>
</reference>
<dbReference type="GO" id="GO:0046872">
    <property type="term" value="F:metal ion binding"/>
    <property type="evidence" value="ECO:0007669"/>
    <property type="project" value="UniProtKB-KW"/>
</dbReference>
<comment type="similarity">
    <text evidence="3">Belongs to the RBT5 family.</text>
</comment>
<feature type="signal peptide" evidence="14">
    <location>
        <begin position="1"/>
        <end position="18"/>
    </location>
</feature>
<evidence type="ECO:0000256" key="12">
    <source>
        <dbReference type="ARBA" id="ARBA00023180"/>
    </source>
</evidence>
<keyword evidence="13" id="KW-0449">Lipoprotein</keyword>
<dbReference type="GO" id="GO:0005886">
    <property type="term" value="C:plasma membrane"/>
    <property type="evidence" value="ECO:0007669"/>
    <property type="project" value="UniProtKB-SubCell"/>
</dbReference>
<name>A0A8H5CH20_9AGAR</name>
<dbReference type="Proteomes" id="UP000559256">
    <property type="component" value="Unassembled WGS sequence"/>
</dbReference>
<keyword evidence="4" id="KW-1003">Cell membrane</keyword>
<feature type="chain" id="PRO_5034201868" description="CFEM domain-containing protein" evidence="14">
    <location>
        <begin position="19"/>
        <end position="177"/>
    </location>
</feature>
<evidence type="ECO:0000256" key="1">
    <source>
        <dbReference type="ARBA" id="ARBA00004609"/>
    </source>
</evidence>
<evidence type="ECO:0000256" key="9">
    <source>
        <dbReference type="ARBA" id="ARBA00023004"/>
    </source>
</evidence>
<evidence type="ECO:0000259" key="15">
    <source>
        <dbReference type="PROSITE" id="PS52012"/>
    </source>
</evidence>
<sequence length="177" mass="18640">MRFSIIFICSALPALASASPTLRLQSRVPDCAATCIQDTNPPAGCSADDNTCLCNSNEYVYMTSNCIEDTCSADESSTGMNELKAVCEDVGVALTLPVPVQKRAPDCATTCIQDTNPPAECSADDNTCLCNSDEFVYMSSNCIQDTCSSDEAEAGINELKATCGRVGVAVKLPVPVQ</sequence>
<keyword evidence="17" id="KW-1185">Reference proteome</keyword>
<dbReference type="GO" id="GO:0005576">
    <property type="term" value="C:extracellular region"/>
    <property type="evidence" value="ECO:0007669"/>
    <property type="project" value="UniProtKB-SubCell"/>
</dbReference>
<keyword evidence="6" id="KW-0349">Heme</keyword>
<evidence type="ECO:0000256" key="13">
    <source>
        <dbReference type="ARBA" id="ARBA00023288"/>
    </source>
</evidence>
<dbReference type="SMART" id="SM00747">
    <property type="entry name" value="CFEM"/>
    <property type="match status" value="2"/>
</dbReference>
<evidence type="ECO:0000256" key="2">
    <source>
        <dbReference type="ARBA" id="ARBA00004613"/>
    </source>
</evidence>
<comment type="subcellular location">
    <subcellularLocation>
        <location evidence="1">Cell membrane</location>
        <topology evidence="1">Lipid-anchor</topology>
        <topology evidence="1">GPI-anchor</topology>
    </subcellularLocation>
    <subcellularLocation>
        <location evidence="2">Secreted</location>
    </subcellularLocation>
</comment>
<dbReference type="PROSITE" id="PS52012">
    <property type="entry name" value="CFEM"/>
    <property type="match status" value="1"/>
</dbReference>
<evidence type="ECO:0000256" key="4">
    <source>
        <dbReference type="ARBA" id="ARBA00022475"/>
    </source>
</evidence>
<evidence type="ECO:0000256" key="11">
    <source>
        <dbReference type="ARBA" id="ARBA00023157"/>
    </source>
</evidence>
<evidence type="ECO:0000256" key="14">
    <source>
        <dbReference type="SAM" id="SignalP"/>
    </source>
</evidence>
<gene>
    <name evidence="16" type="ORF">D9758_013553</name>
</gene>
<keyword evidence="9" id="KW-0408">Iron</keyword>
<proteinExistence type="inferred from homology"/>
<keyword evidence="12" id="KW-0325">Glycoprotein</keyword>
<evidence type="ECO:0000256" key="5">
    <source>
        <dbReference type="ARBA" id="ARBA00022525"/>
    </source>
</evidence>
<keyword evidence="10" id="KW-0472">Membrane</keyword>
<keyword evidence="11" id="KW-1015">Disulfide bond</keyword>